<dbReference type="AlphaFoldDB" id="A0AAV0T920"/>
<dbReference type="InterPro" id="IPR045136">
    <property type="entry name" value="Iah1-like"/>
</dbReference>
<reference evidence="2" key="1">
    <citation type="submission" date="2022-12" db="EMBL/GenBank/DDBJ databases">
        <authorList>
            <person name="Webb A."/>
        </authorList>
    </citation>
    <scope>NUCLEOTIDE SEQUENCE</scope>
    <source>
        <strain evidence="2">Pd1</strain>
    </source>
</reference>
<dbReference type="PANTHER" id="PTHR14209">
    <property type="entry name" value="ISOAMYL ACETATE-HYDROLYZING ESTERASE 1"/>
    <property type="match status" value="1"/>
</dbReference>
<dbReference type="PANTHER" id="PTHR14209:SF19">
    <property type="entry name" value="ISOAMYL ACETATE-HYDROLYZING ESTERASE 1 HOMOLOG"/>
    <property type="match status" value="1"/>
</dbReference>
<evidence type="ECO:0000313" key="3">
    <source>
        <dbReference type="Proteomes" id="UP001162029"/>
    </source>
</evidence>
<gene>
    <name evidence="2" type="ORF">PDE001_LOCUS1276</name>
</gene>
<evidence type="ECO:0000259" key="1">
    <source>
        <dbReference type="Pfam" id="PF13472"/>
    </source>
</evidence>
<organism evidence="2 3">
    <name type="scientific">Peronospora destructor</name>
    <dbReference type="NCBI Taxonomy" id="86335"/>
    <lineage>
        <taxon>Eukaryota</taxon>
        <taxon>Sar</taxon>
        <taxon>Stramenopiles</taxon>
        <taxon>Oomycota</taxon>
        <taxon>Peronosporomycetes</taxon>
        <taxon>Peronosporales</taxon>
        <taxon>Peronosporaceae</taxon>
        <taxon>Peronospora</taxon>
    </lineage>
</organism>
<dbReference type="EMBL" id="CANTFM010000217">
    <property type="protein sequence ID" value="CAI5715181.1"/>
    <property type="molecule type" value="Genomic_DNA"/>
</dbReference>
<evidence type="ECO:0000313" key="2">
    <source>
        <dbReference type="EMBL" id="CAI5715181.1"/>
    </source>
</evidence>
<keyword evidence="3" id="KW-1185">Reference proteome</keyword>
<name>A0AAV0T920_9STRA</name>
<dbReference type="Pfam" id="PF13472">
    <property type="entry name" value="Lipase_GDSL_2"/>
    <property type="match status" value="1"/>
</dbReference>
<protein>
    <recommendedName>
        <fullName evidence="1">SGNH hydrolase-type esterase domain-containing protein</fullName>
    </recommendedName>
</protein>
<feature type="domain" description="SGNH hydrolase-type esterase" evidence="1">
    <location>
        <begin position="60"/>
        <end position="158"/>
    </location>
</feature>
<sequence>MGLTLSSERRPVFYFIGNGSNPCKNGFITVLQNHMYAWPTVLIAIQLQMEHGPDKTQYMSLQEYRANLQKILQTVQPLLAPDGQVLLITPPCIIHSMRHNDCSNASAAKYAKVCVDLATAENVHVLDLHTYFNATFPDENVRKRYFVDGLHFSKKGNKKVGKLLEIAINGMFDKEELNKLNKWRLPDWQALVPHAEPQRGKELVSHKQ</sequence>
<dbReference type="Proteomes" id="UP001162029">
    <property type="component" value="Unassembled WGS sequence"/>
</dbReference>
<dbReference type="InterPro" id="IPR013830">
    <property type="entry name" value="SGNH_hydro"/>
</dbReference>
<proteinExistence type="predicted"/>
<comment type="caution">
    <text evidence="2">The sequence shown here is derived from an EMBL/GenBank/DDBJ whole genome shotgun (WGS) entry which is preliminary data.</text>
</comment>
<dbReference type="Gene3D" id="3.40.50.1110">
    <property type="entry name" value="SGNH hydrolase"/>
    <property type="match status" value="1"/>
</dbReference>
<dbReference type="InterPro" id="IPR036514">
    <property type="entry name" value="SGNH_hydro_sf"/>
</dbReference>
<accession>A0AAV0T920</accession>
<dbReference type="SUPFAM" id="SSF52266">
    <property type="entry name" value="SGNH hydrolase"/>
    <property type="match status" value="1"/>
</dbReference>